<dbReference type="RefSeq" id="WP_251261253.1">
    <property type="nucleotide sequence ID" value="NZ_JAMQGP010000003.1"/>
</dbReference>
<dbReference type="GO" id="GO:0003690">
    <property type="term" value="F:double-stranded DNA binding"/>
    <property type="evidence" value="ECO:0007669"/>
    <property type="project" value="TreeGrafter"/>
</dbReference>
<dbReference type="GO" id="GO:0043590">
    <property type="term" value="C:bacterial nucleoid"/>
    <property type="evidence" value="ECO:0007669"/>
    <property type="project" value="TreeGrafter"/>
</dbReference>
<gene>
    <name evidence="4" type="ORF">NAF29_09195</name>
</gene>
<keyword evidence="5" id="KW-1185">Reference proteome</keyword>
<accession>A0AA42B7Y5</accession>
<evidence type="ECO:0000313" key="5">
    <source>
        <dbReference type="Proteomes" id="UP001165393"/>
    </source>
</evidence>
<dbReference type="PANTHER" id="PTHR38772">
    <property type="match status" value="1"/>
</dbReference>
<sequence>MSINLNHFIIHGLKHNSQDQFVCVFQEEELPQSDAANQLIEELHIRFNAKPSKGIGRFAEQSESQFVEQLAQWQEYPESYVGFSQQTIRAIGEKMHEYGLANDCYVLMAEYQYVAQRFLLIAELPIKEKVTCSDSLELSRLRFLDADAMQLAVRLDLMALESNDESNYAVFIKGRAGRKVADFFLDSLAIEEAVDRKAQAEELAQVVNDYCSQHVEQKDVQAELKKEVVSFCKEQQVAGEQVNVGELSHAISGPAEVSFSDFISGSESQLPDAIEPEIKTLQRMTRFSGTGKGVSISFDAALMGGRVRYDATYDRLTIDEIPPNLKEQILKQLQSD</sequence>
<comment type="similarity">
    <text evidence="2">Belongs to the YejK family.</text>
</comment>
<dbReference type="PANTHER" id="PTHR38772:SF1">
    <property type="entry name" value="NUCLEOID-ASSOCIATED PROTEIN YEJK"/>
    <property type="match status" value="1"/>
</dbReference>
<comment type="subcellular location">
    <subcellularLocation>
        <location evidence="1">Cytoplasm</location>
        <location evidence="1">Nucleoid</location>
    </subcellularLocation>
</comment>
<reference evidence="4 5" key="1">
    <citation type="journal article" date="2013" name="Antonie Van Leeuwenhoek">
        <title>Echinimonas agarilytica gen. nov., sp. nov., a new gammaproteobacterium isolated from the sea urchin Strongylocentrotus intermedius.</title>
        <authorList>
            <person name="Nedashkovskaya O.I."/>
            <person name="Stenkova A.M."/>
            <person name="Zhukova N.V."/>
            <person name="Van Trappen S."/>
            <person name="Lee J.S."/>
            <person name="Kim S.B."/>
        </authorList>
    </citation>
    <scope>NUCLEOTIDE SEQUENCE [LARGE SCALE GENOMIC DNA]</scope>
    <source>
        <strain evidence="4 5">KMM 6351</strain>
    </source>
</reference>
<dbReference type="InterPro" id="IPR007358">
    <property type="entry name" value="Nucleoid_associated_NdpA"/>
</dbReference>
<organism evidence="4 5">
    <name type="scientific">Echinimonas agarilytica</name>
    <dbReference type="NCBI Taxonomy" id="1215918"/>
    <lineage>
        <taxon>Bacteria</taxon>
        <taxon>Pseudomonadati</taxon>
        <taxon>Pseudomonadota</taxon>
        <taxon>Gammaproteobacteria</taxon>
        <taxon>Alteromonadales</taxon>
        <taxon>Echinimonadaceae</taxon>
        <taxon>Echinimonas</taxon>
    </lineage>
</organism>
<evidence type="ECO:0000256" key="3">
    <source>
        <dbReference type="ARBA" id="ARBA00022490"/>
    </source>
</evidence>
<evidence type="ECO:0000313" key="4">
    <source>
        <dbReference type="EMBL" id="MCM2679838.1"/>
    </source>
</evidence>
<name>A0AA42B7Y5_9GAMM</name>
<comment type="caution">
    <text evidence="4">The sequence shown here is derived from an EMBL/GenBank/DDBJ whole genome shotgun (WGS) entry which is preliminary data.</text>
</comment>
<proteinExistence type="inferred from homology"/>
<dbReference type="AlphaFoldDB" id="A0AA42B7Y5"/>
<dbReference type="Proteomes" id="UP001165393">
    <property type="component" value="Unassembled WGS sequence"/>
</dbReference>
<dbReference type="GO" id="GO:0003727">
    <property type="term" value="F:single-stranded RNA binding"/>
    <property type="evidence" value="ECO:0007669"/>
    <property type="project" value="TreeGrafter"/>
</dbReference>
<dbReference type="EMBL" id="JAMQGP010000003">
    <property type="protein sequence ID" value="MCM2679838.1"/>
    <property type="molecule type" value="Genomic_DNA"/>
</dbReference>
<protein>
    <submittedName>
        <fullName evidence="4">Nucleoid-associated protein</fullName>
    </submittedName>
</protein>
<keyword evidence="3" id="KW-0963">Cytoplasm</keyword>
<evidence type="ECO:0000256" key="2">
    <source>
        <dbReference type="ARBA" id="ARBA00009035"/>
    </source>
</evidence>
<dbReference type="Pfam" id="PF04245">
    <property type="entry name" value="NA37"/>
    <property type="match status" value="1"/>
</dbReference>
<evidence type="ECO:0000256" key="1">
    <source>
        <dbReference type="ARBA" id="ARBA00004453"/>
    </source>
</evidence>